<evidence type="ECO:0000256" key="1">
    <source>
        <dbReference type="SAM" id="MobiDB-lite"/>
    </source>
</evidence>
<sequence>MAPVPAGSSPHGAAPTHAIPNSKTGNPAAHGELSPLVTKGSLAFAPTTTAIPENGASVQFPNQNPPSSALQPTPSQPLRKADTNISWGQPAGLPMRGVNDEFLRIFRTAVGINAHMHHSGLHGGGTPGGNGKNSTTIFVNDTAASPYNCTPDLEKGRKIATGIYDEVLKHVRARSWQHHTLALFLYFLYFMQILIGAALTALGPEAGKHGISITCLGACNTVIAGLLALIKGQGLPERMRNDEVEFRRLRDWIEETEALLAVGVLGRDRKEVGVLVETAFRKYNAATQSEDDNKPEAYVSARIPDDEEKSVRKMK</sequence>
<dbReference type="Pfam" id="PF18142">
    <property type="entry name" value="SLATT_fungal"/>
    <property type="match status" value="1"/>
</dbReference>
<feature type="region of interest" description="Disordered" evidence="1">
    <location>
        <begin position="1"/>
        <end position="33"/>
    </location>
</feature>
<dbReference type="PANTHER" id="PTHR38793:SF3">
    <property type="entry name" value="SMODS AND SLOG-ASSOCIATING 2TM EFFECTOR DOMAIN-CONTAINING PROTEIN"/>
    <property type="match status" value="1"/>
</dbReference>
<reference evidence="4" key="1">
    <citation type="submission" date="2022-07" db="EMBL/GenBank/DDBJ databases">
        <title>Draft genome sequence of Zalerion maritima ATCC 34329, a (micro)plastics degrading marine fungus.</title>
        <authorList>
            <person name="Paco A."/>
            <person name="Goncalves M.F.M."/>
            <person name="Rocha-Santos T.A.P."/>
            <person name="Alves A."/>
        </authorList>
    </citation>
    <scope>NUCLEOTIDE SEQUENCE</scope>
    <source>
        <strain evidence="4">ATCC 34329</strain>
    </source>
</reference>
<evidence type="ECO:0000313" key="4">
    <source>
        <dbReference type="EMBL" id="KAJ2902262.1"/>
    </source>
</evidence>
<keyword evidence="5" id="KW-1185">Reference proteome</keyword>
<comment type="caution">
    <text evidence="4">The sequence shown here is derived from an EMBL/GenBank/DDBJ whole genome shotgun (WGS) entry which is preliminary data.</text>
</comment>
<dbReference type="PANTHER" id="PTHR38793">
    <property type="entry name" value="SLATT_FUNGAL DOMAIN-CONTAINING PROTEIN-RELATED"/>
    <property type="match status" value="1"/>
</dbReference>
<gene>
    <name evidence="4" type="ORF">MKZ38_000803</name>
</gene>
<proteinExistence type="predicted"/>
<feature type="region of interest" description="Disordered" evidence="1">
    <location>
        <begin position="286"/>
        <end position="315"/>
    </location>
</feature>
<keyword evidence="2" id="KW-0472">Membrane</keyword>
<dbReference type="InterPro" id="IPR041622">
    <property type="entry name" value="SLATT_fungi"/>
</dbReference>
<evidence type="ECO:0000259" key="3">
    <source>
        <dbReference type="Pfam" id="PF18142"/>
    </source>
</evidence>
<feature type="region of interest" description="Disordered" evidence="1">
    <location>
        <begin position="52"/>
        <end position="82"/>
    </location>
</feature>
<evidence type="ECO:0000313" key="5">
    <source>
        <dbReference type="Proteomes" id="UP001201980"/>
    </source>
</evidence>
<keyword evidence="2" id="KW-0812">Transmembrane</keyword>
<accession>A0AAD5RYV0</accession>
<keyword evidence="2" id="KW-1133">Transmembrane helix</keyword>
<dbReference type="AlphaFoldDB" id="A0AAD5RYV0"/>
<organism evidence="4 5">
    <name type="scientific">Zalerion maritima</name>
    <dbReference type="NCBI Taxonomy" id="339359"/>
    <lineage>
        <taxon>Eukaryota</taxon>
        <taxon>Fungi</taxon>
        <taxon>Dikarya</taxon>
        <taxon>Ascomycota</taxon>
        <taxon>Pezizomycotina</taxon>
        <taxon>Sordariomycetes</taxon>
        <taxon>Lulworthiomycetidae</taxon>
        <taxon>Lulworthiales</taxon>
        <taxon>Lulworthiaceae</taxon>
        <taxon>Zalerion</taxon>
    </lineage>
</organism>
<feature type="transmembrane region" description="Helical" evidence="2">
    <location>
        <begin position="209"/>
        <end position="230"/>
    </location>
</feature>
<protein>
    <recommendedName>
        <fullName evidence="3">SMODS and SLOG-associating 2TM effector domain-containing protein</fullName>
    </recommendedName>
</protein>
<dbReference type="NCBIfam" id="NF033635">
    <property type="entry name" value="SLATT_fungal"/>
    <property type="match status" value="1"/>
</dbReference>
<dbReference type="Proteomes" id="UP001201980">
    <property type="component" value="Unassembled WGS sequence"/>
</dbReference>
<name>A0AAD5RYV0_9PEZI</name>
<dbReference type="EMBL" id="JAKWBI020000118">
    <property type="protein sequence ID" value="KAJ2902262.1"/>
    <property type="molecule type" value="Genomic_DNA"/>
</dbReference>
<feature type="domain" description="SMODS and SLOG-associating 2TM effector" evidence="3">
    <location>
        <begin position="167"/>
        <end position="288"/>
    </location>
</feature>
<evidence type="ECO:0000256" key="2">
    <source>
        <dbReference type="SAM" id="Phobius"/>
    </source>
</evidence>
<feature type="transmembrane region" description="Helical" evidence="2">
    <location>
        <begin position="181"/>
        <end position="203"/>
    </location>
</feature>
<feature type="compositionally biased region" description="Polar residues" evidence="1">
    <location>
        <begin position="52"/>
        <end position="73"/>
    </location>
</feature>